<comment type="caution">
    <text evidence="2">The sequence shown here is derived from an EMBL/GenBank/DDBJ whole genome shotgun (WGS) entry which is preliminary data.</text>
</comment>
<proteinExistence type="predicted"/>
<feature type="signal peptide" evidence="1">
    <location>
        <begin position="1"/>
        <end position="27"/>
    </location>
</feature>
<sequence length="179" mass="20252">MKKHFKYLATAGLIAALLLAAGCGDDAKDKKPAPEPDKKVENVVVKPQDGKYYRYPDYINDVTKTPKMTPEIVKYIDDFASTLKFHPDSKGKFTNNSLIKNPEEKTHYINMSALGPNHNNKIKFKNSKGKEVYQQEVYSINMTIDAATDKLKSVICSIFEQNPDIPDGKTTYVVKKRFD</sequence>
<accession>A0A1Q6R9J1</accession>
<dbReference type="AlphaFoldDB" id="A0A1Q6R9J1"/>
<keyword evidence="1" id="KW-0732">Signal</keyword>
<dbReference type="RefSeq" id="WP_303679367.1">
    <property type="nucleotide sequence ID" value="NZ_MNTG01000003.1"/>
</dbReference>
<evidence type="ECO:0000256" key="1">
    <source>
        <dbReference type="SAM" id="SignalP"/>
    </source>
</evidence>
<reference evidence="2 3" key="1">
    <citation type="journal article" date="2016" name="Nat. Biotechnol.">
        <title>Measurement of bacterial replication rates in microbial communities.</title>
        <authorList>
            <person name="Brown C.T."/>
            <person name="Olm M.R."/>
            <person name="Thomas B.C."/>
            <person name="Banfield J.F."/>
        </authorList>
    </citation>
    <scope>NUCLEOTIDE SEQUENCE [LARGE SCALE GENOMIC DNA]</scope>
    <source>
        <strain evidence="2">46_33</strain>
    </source>
</reference>
<gene>
    <name evidence="2" type="ORF">BHW43_02400</name>
</gene>
<dbReference type="PROSITE" id="PS51257">
    <property type="entry name" value="PROKAR_LIPOPROTEIN"/>
    <property type="match status" value="1"/>
</dbReference>
<feature type="chain" id="PRO_5010372233" description="Lipoprotein" evidence="1">
    <location>
        <begin position="28"/>
        <end position="179"/>
    </location>
</feature>
<evidence type="ECO:0000313" key="2">
    <source>
        <dbReference type="EMBL" id="OLA38996.1"/>
    </source>
</evidence>
<dbReference type="Proteomes" id="UP000186777">
    <property type="component" value="Unassembled WGS sequence"/>
</dbReference>
<name>A0A1Q6R9J1_9FIRM</name>
<dbReference type="EMBL" id="MNTG01000003">
    <property type="protein sequence ID" value="OLA38996.1"/>
    <property type="molecule type" value="Genomic_DNA"/>
</dbReference>
<organism evidence="2 3">
    <name type="scientific">Phascolarctobacterium succinatutens</name>
    <dbReference type="NCBI Taxonomy" id="626940"/>
    <lineage>
        <taxon>Bacteria</taxon>
        <taxon>Bacillati</taxon>
        <taxon>Bacillota</taxon>
        <taxon>Negativicutes</taxon>
        <taxon>Acidaminococcales</taxon>
        <taxon>Acidaminococcaceae</taxon>
        <taxon>Phascolarctobacterium</taxon>
    </lineage>
</organism>
<dbReference type="STRING" id="626940.BHW43_02400"/>
<evidence type="ECO:0008006" key="4">
    <source>
        <dbReference type="Google" id="ProtNLM"/>
    </source>
</evidence>
<protein>
    <recommendedName>
        <fullName evidence="4">Lipoprotein</fullName>
    </recommendedName>
</protein>
<evidence type="ECO:0000313" key="3">
    <source>
        <dbReference type="Proteomes" id="UP000186777"/>
    </source>
</evidence>